<evidence type="ECO:0000313" key="6">
    <source>
        <dbReference type="EMBL" id="CAG9314145.1"/>
    </source>
</evidence>
<dbReference type="Gene3D" id="2.20.110.10">
    <property type="entry name" value="Histone H3 K4-specific methyltransferase SET7/9 N-terminal domain"/>
    <property type="match status" value="3"/>
</dbReference>
<dbReference type="InterPro" id="IPR003409">
    <property type="entry name" value="MORN"/>
</dbReference>
<evidence type="ECO:0000256" key="4">
    <source>
        <dbReference type="ARBA" id="ARBA00039854"/>
    </source>
</evidence>
<reference evidence="6" key="1">
    <citation type="submission" date="2021-09" db="EMBL/GenBank/DDBJ databases">
        <authorList>
            <consortium name="AG Swart"/>
            <person name="Singh M."/>
            <person name="Singh A."/>
            <person name="Seah K."/>
            <person name="Emmerich C."/>
        </authorList>
    </citation>
    <scope>NUCLEOTIDE SEQUENCE</scope>
    <source>
        <strain evidence="6">ATCC30299</strain>
    </source>
</reference>
<evidence type="ECO:0000256" key="5">
    <source>
        <dbReference type="ARBA" id="ARBA00045851"/>
    </source>
</evidence>
<comment type="function">
    <text evidence="5">Assembles a suppression complex (suppresome) by tethering SIRT1 and MDM2 to regulate composite modifications of p53/TP53. Confers both deacetylation-mediated functional inactivation, by SIRT1, and ubiquitination-dependent degradation, by MDM2, of p53/TP53, promoting a proliferative and cell survival behaviors. May play a role in the regulation of spermatogenesis.</text>
</comment>
<dbReference type="SUPFAM" id="SSF82185">
    <property type="entry name" value="Histone H3 K4-specific methyltransferase SET7/9 N-terminal domain"/>
    <property type="match status" value="2"/>
</dbReference>
<dbReference type="PANTHER" id="PTHR46511">
    <property type="entry name" value="MORN REPEAT-CONTAINING PROTEIN 3"/>
    <property type="match status" value="1"/>
</dbReference>
<dbReference type="FunFam" id="2.20.110.10:FF:000002">
    <property type="entry name" value="Phosphatidylinositol 4-phosphate 5-kinase 8"/>
    <property type="match status" value="1"/>
</dbReference>
<dbReference type="AlphaFoldDB" id="A0AAU9ISF3"/>
<sequence length="276" mass="32215">MSEENESASVESRPPEQLWKINNKRAQKNGNHKGVYWVKKRQADEDGKIRGEKWFHSSKYEGEWNNNAKEGYGIMYYSNGDKYEGSWKANQRNGNGTLWKLISKKGDKYKRIYTGEWNDDRMSGQGSYFYDNEDRYDGFWLNGKKHGQGRMIYANGDIYEGQWVDDLKDGYGIFTKANGDSYEGYWMKDMKHGQGSFYFGSTSKIYVGEWVEDIPKCGVFTEVEDDDVVKQCRPKYFTDPNTAPPLPELKLEDPHGVLRETLEEVRKLEDKLLEQE</sequence>
<dbReference type="SMART" id="SM00698">
    <property type="entry name" value="MORN"/>
    <property type="match status" value="6"/>
</dbReference>
<keyword evidence="7" id="KW-1185">Reference proteome</keyword>
<evidence type="ECO:0000256" key="2">
    <source>
        <dbReference type="ARBA" id="ARBA00022737"/>
    </source>
</evidence>
<evidence type="ECO:0000256" key="1">
    <source>
        <dbReference type="ARBA" id="ARBA00004218"/>
    </source>
</evidence>
<proteinExistence type="predicted"/>
<organism evidence="6 7">
    <name type="scientific">Blepharisma stoltei</name>
    <dbReference type="NCBI Taxonomy" id="1481888"/>
    <lineage>
        <taxon>Eukaryota</taxon>
        <taxon>Sar</taxon>
        <taxon>Alveolata</taxon>
        <taxon>Ciliophora</taxon>
        <taxon>Postciliodesmatophora</taxon>
        <taxon>Heterotrichea</taxon>
        <taxon>Heterotrichida</taxon>
        <taxon>Blepharismidae</taxon>
        <taxon>Blepharisma</taxon>
    </lineage>
</organism>
<protein>
    <recommendedName>
        <fullName evidence="4">MORN repeat-containing protein 3</fullName>
    </recommendedName>
</protein>
<dbReference type="PANTHER" id="PTHR46511:SF1">
    <property type="entry name" value="MORN REPEAT-CONTAINING PROTEIN 3"/>
    <property type="match status" value="1"/>
</dbReference>
<keyword evidence="3" id="KW-0968">Cytoplasmic vesicle</keyword>
<dbReference type="InterPro" id="IPR052472">
    <property type="entry name" value="MORN3"/>
</dbReference>
<evidence type="ECO:0000256" key="3">
    <source>
        <dbReference type="ARBA" id="ARBA00023329"/>
    </source>
</evidence>
<dbReference type="EMBL" id="CAJZBQ010000011">
    <property type="protein sequence ID" value="CAG9314145.1"/>
    <property type="molecule type" value="Genomic_DNA"/>
</dbReference>
<keyword evidence="2" id="KW-0677">Repeat</keyword>
<gene>
    <name evidence="6" type="ORF">BSTOLATCC_MIC9942</name>
</gene>
<comment type="caution">
    <text evidence="6">The sequence shown here is derived from an EMBL/GenBank/DDBJ whole genome shotgun (WGS) entry which is preliminary data.</text>
</comment>
<evidence type="ECO:0000313" key="7">
    <source>
        <dbReference type="Proteomes" id="UP001162131"/>
    </source>
</evidence>
<name>A0AAU9ISF3_9CILI</name>
<comment type="subcellular location">
    <subcellularLocation>
        <location evidence="1">Cytoplasmic vesicle</location>
        <location evidence="1">Secretory vesicle</location>
        <location evidence="1">Acrosome</location>
    </subcellularLocation>
</comment>
<dbReference type="Proteomes" id="UP001162131">
    <property type="component" value="Unassembled WGS sequence"/>
</dbReference>
<dbReference type="GO" id="GO:0001669">
    <property type="term" value="C:acrosomal vesicle"/>
    <property type="evidence" value="ECO:0007669"/>
    <property type="project" value="UniProtKB-SubCell"/>
</dbReference>
<accession>A0AAU9ISF3</accession>
<dbReference type="Pfam" id="PF02493">
    <property type="entry name" value="MORN"/>
    <property type="match status" value="6"/>
</dbReference>